<dbReference type="InterPro" id="IPR001611">
    <property type="entry name" value="Leu-rich_rpt"/>
</dbReference>
<dbReference type="PANTHER" id="PTHR15454">
    <property type="entry name" value="NISCHARIN RELATED"/>
    <property type="match status" value="1"/>
</dbReference>
<comment type="caution">
    <text evidence="3">The sequence shown here is derived from an EMBL/GenBank/DDBJ whole genome shotgun (WGS) entry which is preliminary data.</text>
</comment>
<protein>
    <recommendedName>
        <fullName evidence="5">Leucine-rich repeat-containing protein 43</fullName>
    </recommendedName>
</protein>
<evidence type="ECO:0000313" key="4">
    <source>
        <dbReference type="Proteomes" id="UP001591681"/>
    </source>
</evidence>
<dbReference type="AlphaFoldDB" id="A0ABD1JY23"/>
<name>A0ABD1JY23_9TELE</name>
<dbReference type="PROSITE" id="PS51450">
    <property type="entry name" value="LRR"/>
    <property type="match status" value="1"/>
</dbReference>
<evidence type="ECO:0000256" key="1">
    <source>
        <dbReference type="ARBA" id="ARBA00022614"/>
    </source>
</evidence>
<evidence type="ECO:0008006" key="5">
    <source>
        <dbReference type="Google" id="ProtNLM"/>
    </source>
</evidence>
<sequence>MGKEVALSGFPSVPPPGGLTRKATNHQCRPCHICNLSPCQPQRLSNARSSTLPKYPVLLSHASRQLNTCPHTLLGVDQFTRNLMWGSASQESSDREGDTEEPAALIDLLTCLQSPWRYEGSWSAQAAALRELSVRKPECLSDAFVYTFFTSLRVVGQRVSVIDEGLLRFCKLEELVLCVNCISDIPLKHFPATLQVLELYANEISSLRGASGQQLPNLRHLGLGRNPLGSLEDLKYISSSIWPQLVSLDLSGCGFASLGGVLGGVASLAGLRVLSLEGNPLVLSPAYPGVLIDGLPRLLYLDGTRVTPDDRSAFRGMAAIKGLALDEAVVQVSVGPIRGVAPPPVPPRAGSFDFPLVSYNYRISYHFLTNQWLSFAVYSETKLGFGTIRLGHRGSRNWQQPSRWRNASWDDYCQHVRWPKRSSDVNE</sequence>
<organism evidence="3 4">
    <name type="scientific">Coilia grayii</name>
    <name type="common">Gray's grenadier anchovy</name>
    <dbReference type="NCBI Taxonomy" id="363190"/>
    <lineage>
        <taxon>Eukaryota</taxon>
        <taxon>Metazoa</taxon>
        <taxon>Chordata</taxon>
        <taxon>Craniata</taxon>
        <taxon>Vertebrata</taxon>
        <taxon>Euteleostomi</taxon>
        <taxon>Actinopterygii</taxon>
        <taxon>Neopterygii</taxon>
        <taxon>Teleostei</taxon>
        <taxon>Clupei</taxon>
        <taxon>Clupeiformes</taxon>
        <taxon>Clupeoidei</taxon>
        <taxon>Engraulidae</taxon>
        <taxon>Coilinae</taxon>
        <taxon>Coilia</taxon>
    </lineage>
</organism>
<dbReference type="Gene3D" id="3.80.10.10">
    <property type="entry name" value="Ribonuclease Inhibitor"/>
    <property type="match status" value="2"/>
</dbReference>
<dbReference type="Pfam" id="PF13855">
    <property type="entry name" value="LRR_8"/>
    <property type="match status" value="1"/>
</dbReference>
<dbReference type="SUPFAM" id="SSF52058">
    <property type="entry name" value="L domain-like"/>
    <property type="match status" value="1"/>
</dbReference>
<evidence type="ECO:0000313" key="3">
    <source>
        <dbReference type="EMBL" id="KAL2091768.1"/>
    </source>
</evidence>
<accession>A0ABD1JY23</accession>
<evidence type="ECO:0000256" key="2">
    <source>
        <dbReference type="ARBA" id="ARBA00022737"/>
    </source>
</evidence>
<dbReference type="Proteomes" id="UP001591681">
    <property type="component" value="Unassembled WGS sequence"/>
</dbReference>
<dbReference type="InterPro" id="IPR032675">
    <property type="entry name" value="LRR_dom_sf"/>
</dbReference>
<dbReference type="EMBL" id="JBHFQA010000010">
    <property type="protein sequence ID" value="KAL2091768.1"/>
    <property type="molecule type" value="Genomic_DNA"/>
</dbReference>
<keyword evidence="1" id="KW-0433">Leucine-rich repeat</keyword>
<reference evidence="3 4" key="1">
    <citation type="submission" date="2024-09" db="EMBL/GenBank/DDBJ databases">
        <title>A chromosome-level genome assembly of Gray's grenadier anchovy, Coilia grayii.</title>
        <authorList>
            <person name="Fu Z."/>
        </authorList>
    </citation>
    <scope>NUCLEOTIDE SEQUENCE [LARGE SCALE GENOMIC DNA]</scope>
    <source>
        <strain evidence="3">G4</strain>
        <tissue evidence="3">Muscle</tissue>
    </source>
</reference>
<dbReference type="PANTHER" id="PTHR15454:SF19">
    <property type="entry name" value="LEUCINE-RICH REPEAT-CONTAINING PROTEIN 51"/>
    <property type="match status" value="1"/>
</dbReference>
<proteinExistence type="predicted"/>
<keyword evidence="2" id="KW-0677">Repeat</keyword>
<gene>
    <name evidence="3" type="ORF">ACEWY4_011566</name>
</gene>
<keyword evidence="4" id="KW-1185">Reference proteome</keyword>